<evidence type="ECO:0000313" key="2">
    <source>
        <dbReference type="Proteomes" id="UP000317839"/>
    </source>
</evidence>
<comment type="caution">
    <text evidence="1">The sequence shown here is derived from an EMBL/GenBank/DDBJ whole genome shotgun (WGS) entry which is preliminary data.</text>
</comment>
<gene>
    <name evidence="1" type="ORF">FLL45_04065</name>
</gene>
<sequence>MKNTIFPSADHYQVPRALYIGAWKVWFKRFHQHQEWRESQMPLEASDQKLSLLILNDKRFSVEVLNRLIVPWSYRDTCQLDKAFFLMNPDIVKPISDEEGNFVAARLTDQALDYWDALTFLEQDLFTSYAEARIQADIETPSNEPVVIDDAGLEVIGEDIYPPTVPTKEASDEDFARALVCWIDEDPFTPMYQRQPVGEAVSSWHDRLQSFFWPKPRNGLMQVSHTADALMYRAALLAKGIEDNLDWSSEDKVLAVKTANEVFLQAGVPQRDVTWQNVYEVMQAAINADSHATAKMNSGWSLLASFASHWLNGIKGRTPMICWNSRVSTSIISRLDFLMVEAGYQSLEDRFAHIGTIPGMGGTRPREMSLLWPDGYRSWQTQVAASQFVNKMVHCLNNDKNEDGTLKYKPMPIPSGGSAPWSMQGVQLVLFSDGY</sequence>
<dbReference type="AlphaFoldDB" id="A0A545TIT0"/>
<organism evidence="1 2">
    <name type="scientific">Aliikangiella marina</name>
    <dbReference type="NCBI Taxonomy" id="1712262"/>
    <lineage>
        <taxon>Bacteria</taxon>
        <taxon>Pseudomonadati</taxon>
        <taxon>Pseudomonadota</taxon>
        <taxon>Gammaproteobacteria</taxon>
        <taxon>Oceanospirillales</taxon>
        <taxon>Pleioneaceae</taxon>
        <taxon>Aliikangiella</taxon>
    </lineage>
</organism>
<name>A0A545TIT0_9GAMM</name>
<dbReference type="OrthoDB" id="8748506at2"/>
<accession>A0A545TIT0</accession>
<protein>
    <submittedName>
        <fullName evidence="1">Uncharacterized protein</fullName>
    </submittedName>
</protein>
<proteinExistence type="predicted"/>
<dbReference type="EMBL" id="VIKR01000001">
    <property type="protein sequence ID" value="TQV77134.1"/>
    <property type="molecule type" value="Genomic_DNA"/>
</dbReference>
<keyword evidence="2" id="KW-1185">Reference proteome</keyword>
<evidence type="ECO:0000313" key="1">
    <source>
        <dbReference type="EMBL" id="TQV77134.1"/>
    </source>
</evidence>
<dbReference type="RefSeq" id="WP_142888494.1">
    <property type="nucleotide sequence ID" value="NZ_VIKR01000001.1"/>
</dbReference>
<reference evidence="1 2" key="1">
    <citation type="submission" date="2019-06" db="EMBL/GenBank/DDBJ databases">
        <title>Draft genome of Aliikangiella marina GYP-15.</title>
        <authorList>
            <person name="Wang G."/>
        </authorList>
    </citation>
    <scope>NUCLEOTIDE SEQUENCE [LARGE SCALE GENOMIC DNA]</scope>
    <source>
        <strain evidence="1 2">GYP-15</strain>
    </source>
</reference>
<dbReference type="Proteomes" id="UP000317839">
    <property type="component" value="Unassembled WGS sequence"/>
</dbReference>